<comment type="caution">
    <text evidence="1">The sequence shown here is derived from an EMBL/GenBank/DDBJ whole genome shotgun (WGS) entry which is preliminary data.</text>
</comment>
<evidence type="ECO:0000313" key="1">
    <source>
        <dbReference type="EMBL" id="KAK8546079.1"/>
    </source>
</evidence>
<proteinExistence type="predicted"/>
<dbReference type="EMBL" id="JBBPBM010000023">
    <property type="protein sequence ID" value="KAK8546079.1"/>
    <property type="molecule type" value="Genomic_DNA"/>
</dbReference>
<accession>A0ABR2DTG0</accession>
<sequence>MFSFTAPSSASSNPYKQTIMGGCTIVQDRSGKPRFPLAARCSLALCVKRATWQPTVPSWEKLFCNLSSGRARLVRKLLFSHGIKPPDFKVITDRIIGDGGIQGGGRGQTLHMTNRQSDTVECGELLSLGQLNHDESLGFIP</sequence>
<dbReference type="Proteomes" id="UP001472677">
    <property type="component" value="Unassembled WGS sequence"/>
</dbReference>
<protein>
    <submittedName>
        <fullName evidence="1">Uncharacterized protein</fullName>
    </submittedName>
</protein>
<evidence type="ECO:0000313" key="2">
    <source>
        <dbReference type="Proteomes" id="UP001472677"/>
    </source>
</evidence>
<organism evidence="1 2">
    <name type="scientific">Hibiscus sabdariffa</name>
    <name type="common">roselle</name>
    <dbReference type="NCBI Taxonomy" id="183260"/>
    <lineage>
        <taxon>Eukaryota</taxon>
        <taxon>Viridiplantae</taxon>
        <taxon>Streptophyta</taxon>
        <taxon>Embryophyta</taxon>
        <taxon>Tracheophyta</taxon>
        <taxon>Spermatophyta</taxon>
        <taxon>Magnoliopsida</taxon>
        <taxon>eudicotyledons</taxon>
        <taxon>Gunneridae</taxon>
        <taxon>Pentapetalae</taxon>
        <taxon>rosids</taxon>
        <taxon>malvids</taxon>
        <taxon>Malvales</taxon>
        <taxon>Malvaceae</taxon>
        <taxon>Malvoideae</taxon>
        <taxon>Hibiscus</taxon>
    </lineage>
</organism>
<gene>
    <name evidence="1" type="ORF">V6N12_026883</name>
</gene>
<name>A0ABR2DTG0_9ROSI</name>
<reference evidence="1 2" key="1">
    <citation type="journal article" date="2024" name="G3 (Bethesda)">
        <title>Genome assembly of Hibiscus sabdariffa L. provides insights into metabolisms of medicinal natural products.</title>
        <authorList>
            <person name="Kim T."/>
        </authorList>
    </citation>
    <scope>NUCLEOTIDE SEQUENCE [LARGE SCALE GENOMIC DNA]</scope>
    <source>
        <strain evidence="1">TK-2024</strain>
        <tissue evidence="1">Old leaves</tissue>
    </source>
</reference>
<keyword evidence="2" id="KW-1185">Reference proteome</keyword>